<proteinExistence type="predicted"/>
<evidence type="ECO:0000313" key="2">
    <source>
        <dbReference type="EMBL" id="KAL0420674.1"/>
    </source>
</evidence>
<organism evidence="2">
    <name type="scientific">Sesamum latifolium</name>
    <dbReference type="NCBI Taxonomy" id="2727402"/>
    <lineage>
        <taxon>Eukaryota</taxon>
        <taxon>Viridiplantae</taxon>
        <taxon>Streptophyta</taxon>
        <taxon>Embryophyta</taxon>
        <taxon>Tracheophyta</taxon>
        <taxon>Spermatophyta</taxon>
        <taxon>Magnoliopsida</taxon>
        <taxon>eudicotyledons</taxon>
        <taxon>Gunneridae</taxon>
        <taxon>Pentapetalae</taxon>
        <taxon>asterids</taxon>
        <taxon>lamiids</taxon>
        <taxon>Lamiales</taxon>
        <taxon>Pedaliaceae</taxon>
        <taxon>Sesamum</taxon>
    </lineage>
</organism>
<reference evidence="2" key="2">
    <citation type="journal article" date="2024" name="Plant">
        <title>Genomic evolution and insights into agronomic trait innovations of Sesamum species.</title>
        <authorList>
            <person name="Miao H."/>
            <person name="Wang L."/>
            <person name="Qu L."/>
            <person name="Liu H."/>
            <person name="Sun Y."/>
            <person name="Le M."/>
            <person name="Wang Q."/>
            <person name="Wei S."/>
            <person name="Zheng Y."/>
            <person name="Lin W."/>
            <person name="Duan Y."/>
            <person name="Cao H."/>
            <person name="Xiong S."/>
            <person name="Wang X."/>
            <person name="Wei L."/>
            <person name="Li C."/>
            <person name="Ma Q."/>
            <person name="Ju M."/>
            <person name="Zhao R."/>
            <person name="Li G."/>
            <person name="Mu C."/>
            <person name="Tian Q."/>
            <person name="Mei H."/>
            <person name="Zhang T."/>
            <person name="Gao T."/>
            <person name="Zhang H."/>
        </authorList>
    </citation>
    <scope>NUCLEOTIDE SEQUENCE</scope>
    <source>
        <strain evidence="2">KEN1</strain>
    </source>
</reference>
<sequence>MVSKTANPIGFLVTYSNKKNNGKPSIAEEAAAAAKVAAAATADVAEASRMLTIKS</sequence>
<dbReference type="EMBL" id="JACGWN010000011">
    <property type="protein sequence ID" value="KAL0420674.1"/>
    <property type="molecule type" value="Genomic_DNA"/>
</dbReference>
<dbReference type="Pfam" id="PF23020">
    <property type="entry name" value="PEX14-like_2nd"/>
    <property type="match status" value="1"/>
</dbReference>
<dbReference type="AlphaFoldDB" id="A0AAW2UV98"/>
<dbReference type="InterPro" id="IPR054154">
    <property type="entry name" value="PEX14-like_M_plants"/>
</dbReference>
<comment type="caution">
    <text evidence="2">The sequence shown here is derived from an EMBL/GenBank/DDBJ whole genome shotgun (WGS) entry which is preliminary data.</text>
</comment>
<gene>
    <name evidence="2" type="ORF">Slati_3090300</name>
</gene>
<protein>
    <recommendedName>
        <fullName evidence="1">Peroxisomal membrane protein PEX14 central plants domain-containing protein</fullName>
    </recommendedName>
</protein>
<name>A0AAW2UV98_9LAMI</name>
<feature type="domain" description="Peroxisomal membrane protein PEX14 central plants" evidence="1">
    <location>
        <begin position="16"/>
        <end position="51"/>
    </location>
</feature>
<accession>A0AAW2UV98</accession>
<reference evidence="2" key="1">
    <citation type="submission" date="2020-06" db="EMBL/GenBank/DDBJ databases">
        <authorList>
            <person name="Li T."/>
            <person name="Hu X."/>
            <person name="Zhang T."/>
            <person name="Song X."/>
            <person name="Zhang H."/>
            <person name="Dai N."/>
            <person name="Sheng W."/>
            <person name="Hou X."/>
            <person name="Wei L."/>
        </authorList>
    </citation>
    <scope>NUCLEOTIDE SEQUENCE</scope>
    <source>
        <strain evidence="2">KEN1</strain>
        <tissue evidence="2">Leaf</tissue>
    </source>
</reference>
<evidence type="ECO:0000259" key="1">
    <source>
        <dbReference type="Pfam" id="PF23020"/>
    </source>
</evidence>